<sequence>MRPPPAPAPPRRCPPSPARSPARYHPLRAKRWVRRESEREGTWKDGRNWVRGEACAFQAAQVPLEVEERHVGPAAGQRRRT</sequence>
<dbReference type="AlphaFoldDB" id="A0A699SN94"/>
<gene>
    <name evidence="2" type="ORF">Tci_870688</name>
</gene>
<comment type="caution">
    <text evidence="2">The sequence shown here is derived from an EMBL/GenBank/DDBJ whole genome shotgun (WGS) entry which is preliminary data.</text>
</comment>
<name>A0A699SN94_TANCI</name>
<feature type="compositionally biased region" description="Pro residues" evidence="1">
    <location>
        <begin position="1"/>
        <end position="18"/>
    </location>
</feature>
<accession>A0A699SN94</accession>
<dbReference type="EMBL" id="BKCJ011173750">
    <property type="protein sequence ID" value="GFC98718.1"/>
    <property type="molecule type" value="Genomic_DNA"/>
</dbReference>
<reference evidence="2" key="1">
    <citation type="journal article" date="2019" name="Sci. Rep.">
        <title>Draft genome of Tanacetum cinerariifolium, the natural source of mosquito coil.</title>
        <authorList>
            <person name="Yamashiro T."/>
            <person name="Shiraishi A."/>
            <person name="Satake H."/>
            <person name="Nakayama K."/>
        </authorList>
    </citation>
    <scope>NUCLEOTIDE SEQUENCE</scope>
</reference>
<evidence type="ECO:0000256" key="1">
    <source>
        <dbReference type="SAM" id="MobiDB-lite"/>
    </source>
</evidence>
<proteinExistence type="predicted"/>
<organism evidence="2">
    <name type="scientific">Tanacetum cinerariifolium</name>
    <name type="common">Dalmatian daisy</name>
    <name type="synonym">Chrysanthemum cinerariifolium</name>
    <dbReference type="NCBI Taxonomy" id="118510"/>
    <lineage>
        <taxon>Eukaryota</taxon>
        <taxon>Viridiplantae</taxon>
        <taxon>Streptophyta</taxon>
        <taxon>Embryophyta</taxon>
        <taxon>Tracheophyta</taxon>
        <taxon>Spermatophyta</taxon>
        <taxon>Magnoliopsida</taxon>
        <taxon>eudicotyledons</taxon>
        <taxon>Gunneridae</taxon>
        <taxon>Pentapetalae</taxon>
        <taxon>asterids</taxon>
        <taxon>campanulids</taxon>
        <taxon>Asterales</taxon>
        <taxon>Asteraceae</taxon>
        <taxon>Asteroideae</taxon>
        <taxon>Anthemideae</taxon>
        <taxon>Anthemidinae</taxon>
        <taxon>Tanacetum</taxon>
    </lineage>
</organism>
<protein>
    <submittedName>
        <fullName evidence="2">Uncharacterized protein</fullName>
    </submittedName>
</protein>
<feature type="region of interest" description="Disordered" evidence="1">
    <location>
        <begin position="1"/>
        <end position="25"/>
    </location>
</feature>
<evidence type="ECO:0000313" key="2">
    <source>
        <dbReference type="EMBL" id="GFC98718.1"/>
    </source>
</evidence>